<proteinExistence type="predicted"/>
<evidence type="ECO:0000313" key="3">
    <source>
        <dbReference type="Proteomes" id="UP000027471"/>
    </source>
</evidence>
<gene>
    <name evidence="2" type="ORF">DT23_12840</name>
</gene>
<dbReference type="AlphaFoldDB" id="A0A074KGP7"/>
<dbReference type="STRING" id="1353528.DT23_12840"/>
<organism evidence="2 3">
    <name type="scientific">Thioclava indica</name>
    <dbReference type="NCBI Taxonomy" id="1353528"/>
    <lineage>
        <taxon>Bacteria</taxon>
        <taxon>Pseudomonadati</taxon>
        <taxon>Pseudomonadota</taxon>
        <taxon>Alphaproteobacteria</taxon>
        <taxon>Rhodobacterales</taxon>
        <taxon>Paracoccaceae</taxon>
        <taxon>Thioclava</taxon>
    </lineage>
</organism>
<dbReference type="Proteomes" id="UP000027471">
    <property type="component" value="Unassembled WGS sequence"/>
</dbReference>
<evidence type="ECO:0000313" key="2">
    <source>
        <dbReference type="EMBL" id="KEO60722.1"/>
    </source>
</evidence>
<name>A0A074KGP7_9RHOB</name>
<evidence type="ECO:0000256" key="1">
    <source>
        <dbReference type="SAM" id="MobiDB-lite"/>
    </source>
</evidence>
<comment type="caution">
    <text evidence="2">The sequence shown here is derived from an EMBL/GenBank/DDBJ whole genome shotgun (WGS) entry which is preliminary data.</text>
</comment>
<keyword evidence="3" id="KW-1185">Reference proteome</keyword>
<reference evidence="2 3" key="1">
    <citation type="journal article" date="2015" name="Antonie Van Leeuwenhoek">
        <title>Thioclava indica sp. nov., isolated from surface seawater of the Indian Ocean.</title>
        <authorList>
            <person name="Liu Y."/>
            <person name="Lai Q."/>
            <person name="Du J."/>
            <person name="Xu H."/>
            <person name="Jiang L."/>
            <person name="Shao Z."/>
        </authorList>
    </citation>
    <scope>NUCLEOTIDE SEQUENCE [LARGE SCALE GENOMIC DNA]</scope>
    <source>
        <strain evidence="2 3">DT23-4</strain>
    </source>
</reference>
<accession>A0A074KGP7</accession>
<feature type="region of interest" description="Disordered" evidence="1">
    <location>
        <begin position="1"/>
        <end position="21"/>
    </location>
</feature>
<protein>
    <submittedName>
        <fullName evidence="2">Uncharacterized protein</fullName>
    </submittedName>
</protein>
<dbReference type="EMBL" id="AUNB01000016">
    <property type="protein sequence ID" value="KEO60722.1"/>
    <property type="molecule type" value="Genomic_DNA"/>
</dbReference>
<sequence>MTVQGESAASPPVFRPEARRPARSFFLAQNIPAGGNPTQTTKCGGRF</sequence>